<protein>
    <recommendedName>
        <fullName evidence="3">F-box domain-containing protein</fullName>
    </recommendedName>
</protein>
<sequence>MTVLDHTAYPSIIDLIIEVAPLASLYALRTTSKTIRDRVHRHVLAHVELDYLEGATQYTGGELCLITAGTAFTPTPTHRLTFLPALVRTADQTEETPYPRLKINPYAAFTHLRTLRRLGSAVWADDASLFAQVHTLVDFIDMASYRREAIDHDNPYAHYEGSESDAEREDFEPNPYPLIRPGPLDYPPLLRRYVLHVHHDMGVWTLPPAFHQIFYNLFVRRTRMRQAPVQEVILVLHRSGAHPVAGRRLADALEAAVDTGLRYCAPAATFTLVGFNDSAATSSGVRARPTTRCLSIEEWLGGLGDRRRIEGEWVGRVA</sequence>
<dbReference type="RefSeq" id="XP_069212225.1">
    <property type="nucleotide sequence ID" value="XM_069348681.1"/>
</dbReference>
<dbReference type="EMBL" id="JBBXJM010000001">
    <property type="protein sequence ID" value="KAL1412281.1"/>
    <property type="molecule type" value="Genomic_DNA"/>
</dbReference>
<comment type="caution">
    <text evidence="1">The sequence shown here is derived from an EMBL/GenBank/DDBJ whole genome shotgun (WGS) entry which is preliminary data.</text>
</comment>
<proteinExistence type="predicted"/>
<accession>A0ABR3QC43</accession>
<evidence type="ECO:0000313" key="2">
    <source>
        <dbReference type="Proteomes" id="UP001565368"/>
    </source>
</evidence>
<organism evidence="1 2">
    <name type="scientific">Vanrija albida</name>
    <dbReference type="NCBI Taxonomy" id="181172"/>
    <lineage>
        <taxon>Eukaryota</taxon>
        <taxon>Fungi</taxon>
        <taxon>Dikarya</taxon>
        <taxon>Basidiomycota</taxon>
        <taxon>Agaricomycotina</taxon>
        <taxon>Tremellomycetes</taxon>
        <taxon>Trichosporonales</taxon>
        <taxon>Trichosporonaceae</taxon>
        <taxon>Vanrija</taxon>
    </lineage>
</organism>
<evidence type="ECO:0008006" key="3">
    <source>
        <dbReference type="Google" id="ProtNLM"/>
    </source>
</evidence>
<name>A0ABR3QC43_9TREE</name>
<gene>
    <name evidence="1" type="ORF">Q8F55_000025</name>
</gene>
<evidence type="ECO:0000313" key="1">
    <source>
        <dbReference type="EMBL" id="KAL1412281.1"/>
    </source>
</evidence>
<dbReference type="Proteomes" id="UP001565368">
    <property type="component" value="Unassembled WGS sequence"/>
</dbReference>
<keyword evidence="2" id="KW-1185">Reference proteome</keyword>
<reference evidence="1 2" key="1">
    <citation type="submission" date="2023-08" db="EMBL/GenBank/DDBJ databases">
        <title>Annotated Genome Sequence of Vanrija albida AlHP1.</title>
        <authorList>
            <person name="Herzog R."/>
        </authorList>
    </citation>
    <scope>NUCLEOTIDE SEQUENCE [LARGE SCALE GENOMIC DNA]</scope>
    <source>
        <strain evidence="1 2">AlHP1</strain>
    </source>
</reference>
<dbReference type="GeneID" id="95981068"/>